<dbReference type="SUPFAM" id="SSF52058">
    <property type="entry name" value="L domain-like"/>
    <property type="match status" value="1"/>
</dbReference>
<dbReference type="InterPro" id="IPR036047">
    <property type="entry name" value="F-box-like_dom_sf"/>
</dbReference>
<dbReference type="Gene3D" id="3.80.10.10">
    <property type="entry name" value="Ribonuclease Inhibitor"/>
    <property type="match status" value="1"/>
</dbReference>
<dbReference type="SUPFAM" id="SSF81383">
    <property type="entry name" value="F-box domain"/>
    <property type="match status" value="1"/>
</dbReference>
<dbReference type="Gene3D" id="1.20.1280.50">
    <property type="match status" value="1"/>
</dbReference>
<protein>
    <submittedName>
        <fullName evidence="3">Uncharacterized protein</fullName>
    </submittedName>
</protein>
<evidence type="ECO:0000259" key="2">
    <source>
        <dbReference type="Pfam" id="PF23622"/>
    </source>
</evidence>
<dbReference type="Gramene" id="AET5Gv20643300.10">
    <property type="protein sequence ID" value="AET5Gv20643300.10"/>
    <property type="gene ID" value="AET5Gv20643300"/>
</dbReference>
<evidence type="ECO:0000313" key="4">
    <source>
        <dbReference type="Proteomes" id="UP000015105"/>
    </source>
</evidence>
<dbReference type="AlphaFoldDB" id="A0A453L651"/>
<dbReference type="InterPro" id="IPR055357">
    <property type="entry name" value="LRR_At1g61320_AtMIF1"/>
</dbReference>
<dbReference type="InterPro" id="IPR053772">
    <property type="entry name" value="At1g61320/At1g61330-like"/>
</dbReference>
<reference evidence="3" key="3">
    <citation type="journal article" date="2017" name="Nature">
        <title>Genome sequence of the progenitor of the wheat D genome Aegilops tauschii.</title>
        <authorList>
            <person name="Luo M.C."/>
            <person name="Gu Y.Q."/>
            <person name="Puiu D."/>
            <person name="Wang H."/>
            <person name="Twardziok S.O."/>
            <person name="Deal K.R."/>
            <person name="Huo N."/>
            <person name="Zhu T."/>
            <person name="Wang L."/>
            <person name="Wang Y."/>
            <person name="McGuire P.E."/>
            <person name="Liu S."/>
            <person name="Long H."/>
            <person name="Ramasamy R.K."/>
            <person name="Rodriguez J.C."/>
            <person name="Van S.L."/>
            <person name="Yuan L."/>
            <person name="Wang Z."/>
            <person name="Xia Z."/>
            <person name="Xiao L."/>
            <person name="Anderson O.D."/>
            <person name="Ouyang S."/>
            <person name="Liang Y."/>
            <person name="Zimin A.V."/>
            <person name="Pertea G."/>
            <person name="Qi P."/>
            <person name="Bennetzen J.L."/>
            <person name="Dai X."/>
            <person name="Dawson M.W."/>
            <person name="Muller H.G."/>
            <person name="Kugler K."/>
            <person name="Rivarola-Duarte L."/>
            <person name="Spannagl M."/>
            <person name="Mayer K.F.X."/>
            <person name="Lu F.H."/>
            <person name="Bevan M.W."/>
            <person name="Leroy P."/>
            <person name="Li P."/>
            <person name="You F.M."/>
            <person name="Sun Q."/>
            <person name="Liu Z."/>
            <person name="Lyons E."/>
            <person name="Wicker T."/>
            <person name="Salzberg S.L."/>
            <person name="Devos K.M."/>
            <person name="Dvorak J."/>
        </authorList>
    </citation>
    <scope>NUCLEOTIDE SEQUENCE [LARGE SCALE GENOMIC DNA]</scope>
    <source>
        <strain evidence="3">cv. AL8/78</strain>
    </source>
</reference>
<dbReference type="InterPro" id="IPR032675">
    <property type="entry name" value="LRR_dom_sf"/>
</dbReference>
<keyword evidence="4" id="KW-1185">Reference proteome</keyword>
<dbReference type="CDD" id="cd09917">
    <property type="entry name" value="F-box_SF"/>
    <property type="match status" value="1"/>
</dbReference>
<evidence type="ECO:0000259" key="1">
    <source>
        <dbReference type="Pfam" id="PF00646"/>
    </source>
</evidence>
<sequence length="554" mass="62926">GGLGALAWRRVRSKSRFHTRDSEIQIEISRPRSRQATSQLMLNRVMSMQRETRRLQIQPHDGPADSMLHRKDSNCTQDHCSQGGETQCPGPHLPEDIWCHIFSLLPMQDAARAACVSHAFKRSWRCYPNLAFNMKALGVDERSCGEDEIVTNFTSKVDNILKNHSCIAIKKLEIVFRYYDDKVCNLDSWLQTAITPGIEELTVQLSTKSRKYYNFPWSLLANENGKLIQYLKLSCCAFSPTVGLCLKSLSRLELFDVNITRDQMGSLLHNFFALQRMQLKNCDNITCLKMPFHLQHLKYLEVFHCSSLKVIEIEAPNLSNFQFMGLRQVQLSLGVALQFKKFDMSFPGVVSYACTNLLSNLQYVEALSLCSRREIIDTPVLPSKFLHLKHLSVDLNAMTFSPTYDYCSLISLFDASPSLETLVLNVLQRKMLHESIVGDTSNLRQMPGHRHDRLKTVKIIGFSSAKSVVELTCHIIENTASLQCLTLDTTTGHPWHSCLTNYSGKCLVLHVDFLVEVGKGLLAIKTYVEPKVPSRVKLNVVEPCRRCHDLEPLS</sequence>
<name>A0A453L651_AEGTS</name>
<feature type="domain" description="F-box" evidence="1">
    <location>
        <begin position="92"/>
        <end position="125"/>
    </location>
</feature>
<evidence type="ECO:0000313" key="3">
    <source>
        <dbReference type="EnsemblPlants" id="AET5Gv20643300.10"/>
    </source>
</evidence>
<feature type="domain" description="At1g61320/AtMIF1 LRR" evidence="2">
    <location>
        <begin position="160"/>
        <end position="544"/>
    </location>
</feature>
<dbReference type="PANTHER" id="PTHR34145:SF37">
    <property type="entry name" value="F-BOX DOMAIN-CONTAINING PROTEIN"/>
    <property type="match status" value="1"/>
</dbReference>
<dbReference type="PANTHER" id="PTHR34145">
    <property type="entry name" value="OS02G0105600 PROTEIN"/>
    <property type="match status" value="1"/>
</dbReference>
<dbReference type="Pfam" id="PF00646">
    <property type="entry name" value="F-box"/>
    <property type="match status" value="1"/>
</dbReference>
<proteinExistence type="predicted"/>
<accession>A0A453L651</accession>
<reference evidence="4" key="1">
    <citation type="journal article" date="2014" name="Science">
        <title>Ancient hybridizations among the ancestral genomes of bread wheat.</title>
        <authorList>
            <consortium name="International Wheat Genome Sequencing Consortium,"/>
            <person name="Marcussen T."/>
            <person name="Sandve S.R."/>
            <person name="Heier L."/>
            <person name="Spannagl M."/>
            <person name="Pfeifer M."/>
            <person name="Jakobsen K.S."/>
            <person name="Wulff B.B."/>
            <person name="Steuernagel B."/>
            <person name="Mayer K.F."/>
            <person name="Olsen O.A."/>
        </authorList>
    </citation>
    <scope>NUCLEOTIDE SEQUENCE [LARGE SCALE GENOMIC DNA]</scope>
    <source>
        <strain evidence="4">cv. AL8/78</strain>
    </source>
</reference>
<dbReference type="Proteomes" id="UP000015105">
    <property type="component" value="Chromosome 5D"/>
</dbReference>
<reference evidence="3" key="4">
    <citation type="submission" date="2019-03" db="UniProtKB">
        <authorList>
            <consortium name="EnsemblPlants"/>
        </authorList>
    </citation>
    <scope>IDENTIFICATION</scope>
</reference>
<organism evidence="3 4">
    <name type="scientific">Aegilops tauschii subsp. strangulata</name>
    <name type="common">Goatgrass</name>
    <dbReference type="NCBI Taxonomy" id="200361"/>
    <lineage>
        <taxon>Eukaryota</taxon>
        <taxon>Viridiplantae</taxon>
        <taxon>Streptophyta</taxon>
        <taxon>Embryophyta</taxon>
        <taxon>Tracheophyta</taxon>
        <taxon>Spermatophyta</taxon>
        <taxon>Magnoliopsida</taxon>
        <taxon>Liliopsida</taxon>
        <taxon>Poales</taxon>
        <taxon>Poaceae</taxon>
        <taxon>BOP clade</taxon>
        <taxon>Pooideae</taxon>
        <taxon>Triticodae</taxon>
        <taxon>Triticeae</taxon>
        <taxon>Triticinae</taxon>
        <taxon>Aegilops</taxon>
    </lineage>
</organism>
<dbReference type="Pfam" id="PF23622">
    <property type="entry name" value="LRR_At1g61320_AtMIF1"/>
    <property type="match status" value="1"/>
</dbReference>
<dbReference type="STRING" id="200361.A0A453L651"/>
<reference evidence="4" key="2">
    <citation type="journal article" date="2017" name="Nat. Plants">
        <title>The Aegilops tauschii genome reveals multiple impacts of transposons.</title>
        <authorList>
            <person name="Zhao G."/>
            <person name="Zou C."/>
            <person name="Li K."/>
            <person name="Wang K."/>
            <person name="Li T."/>
            <person name="Gao L."/>
            <person name="Zhang X."/>
            <person name="Wang H."/>
            <person name="Yang Z."/>
            <person name="Liu X."/>
            <person name="Jiang W."/>
            <person name="Mao L."/>
            <person name="Kong X."/>
            <person name="Jiao Y."/>
            <person name="Jia J."/>
        </authorList>
    </citation>
    <scope>NUCLEOTIDE SEQUENCE [LARGE SCALE GENOMIC DNA]</scope>
    <source>
        <strain evidence="4">cv. AL8/78</strain>
    </source>
</reference>
<reference evidence="3" key="5">
    <citation type="journal article" date="2021" name="G3 (Bethesda)">
        <title>Aegilops tauschii genome assembly Aet v5.0 features greater sequence contiguity and improved annotation.</title>
        <authorList>
            <person name="Wang L."/>
            <person name="Zhu T."/>
            <person name="Rodriguez J.C."/>
            <person name="Deal K.R."/>
            <person name="Dubcovsky J."/>
            <person name="McGuire P.E."/>
            <person name="Lux T."/>
            <person name="Spannagl M."/>
            <person name="Mayer K.F.X."/>
            <person name="Baldrich P."/>
            <person name="Meyers B.C."/>
            <person name="Huo N."/>
            <person name="Gu Y.Q."/>
            <person name="Zhou H."/>
            <person name="Devos K.M."/>
            <person name="Bennetzen J.L."/>
            <person name="Unver T."/>
            <person name="Budak H."/>
            <person name="Gulick P.J."/>
            <person name="Galiba G."/>
            <person name="Kalapos B."/>
            <person name="Nelson D.R."/>
            <person name="Li P."/>
            <person name="You F.M."/>
            <person name="Luo M.C."/>
            <person name="Dvorak J."/>
        </authorList>
    </citation>
    <scope>NUCLEOTIDE SEQUENCE [LARGE SCALE GENOMIC DNA]</scope>
    <source>
        <strain evidence="3">cv. AL8/78</strain>
    </source>
</reference>
<dbReference type="InterPro" id="IPR001810">
    <property type="entry name" value="F-box_dom"/>
</dbReference>
<dbReference type="EnsemblPlants" id="AET5Gv20643300.10">
    <property type="protein sequence ID" value="AET5Gv20643300.10"/>
    <property type="gene ID" value="AET5Gv20643300"/>
</dbReference>